<evidence type="ECO:0000313" key="11">
    <source>
        <dbReference type="Proteomes" id="UP000000539"/>
    </source>
</evidence>
<dbReference type="GO" id="GO:0035556">
    <property type="term" value="P:intracellular signal transduction"/>
    <property type="evidence" value="ECO:0007669"/>
    <property type="project" value="InterPro"/>
</dbReference>
<dbReference type="OrthoDB" id="4735278at2759"/>
<dbReference type="Proteomes" id="UP000000539">
    <property type="component" value="Chromosome 7"/>
</dbReference>
<dbReference type="PANTHER" id="PTHR24171">
    <property type="entry name" value="ANKYRIN REPEAT DOMAIN-CONTAINING PROTEIN 39-RELATED"/>
    <property type="match status" value="1"/>
</dbReference>
<dbReference type="InterPro" id="IPR001496">
    <property type="entry name" value="SOCS_box"/>
</dbReference>
<evidence type="ECO:0000259" key="9">
    <source>
        <dbReference type="PROSITE" id="PS50225"/>
    </source>
</evidence>
<dbReference type="Gene3D" id="1.10.750.20">
    <property type="entry name" value="SOCS box"/>
    <property type="match status" value="1"/>
</dbReference>
<evidence type="ECO:0000313" key="10">
    <source>
        <dbReference type="Ensembl" id="ENSGALP00010019223.1"/>
    </source>
</evidence>
<dbReference type="InterPro" id="IPR036036">
    <property type="entry name" value="SOCS_box-like_dom_sf"/>
</dbReference>
<dbReference type="Pfam" id="PF00023">
    <property type="entry name" value="Ank"/>
    <property type="match status" value="1"/>
</dbReference>
<protein>
    <recommendedName>
        <fullName evidence="7">Ankyrin repeat and SOCS box protein 1</fullName>
    </recommendedName>
</protein>
<dbReference type="GO" id="GO:0000151">
    <property type="term" value="C:ubiquitin ligase complex"/>
    <property type="evidence" value="ECO:0000318"/>
    <property type="project" value="GO_Central"/>
</dbReference>
<dbReference type="SMART" id="SM00248">
    <property type="entry name" value="ANK"/>
    <property type="match status" value="6"/>
</dbReference>
<dbReference type="Gene3D" id="1.25.40.20">
    <property type="entry name" value="Ankyrin repeat-containing domain"/>
    <property type="match status" value="1"/>
</dbReference>
<accession>A0A8V0YK86</accession>
<dbReference type="GO" id="GO:0043161">
    <property type="term" value="P:proteasome-mediated ubiquitin-dependent protein catabolic process"/>
    <property type="evidence" value="ECO:0000318"/>
    <property type="project" value="GO_Central"/>
</dbReference>
<dbReference type="InterPro" id="IPR002110">
    <property type="entry name" value="Ankyrin_rpt"/>
</dbReference>
<dbReference type="GO" id="GO:1990756">
    <property type="term" value="F:ubiquitin-like ligase-substrate adaptor activity"/>
    <property type="evidence" value="ECO:0000318"/>
    <property type="project" value="GO_Central"/>
</dbReference>
<dbReference type="PRINTS" id="PR01415">
    <property type="entry name" value="ANKYRIN"/>
</dbReference>
<dbReference type="Pfam" id="PF07525">
    <property type="entry name" value="SOCS_box"/>
    <property type="match status" value="1"/>
</dbReference>
<dbReference type="FunFam" id="1.10.750.20:FF:000001">
    <property type="entry name" value="Ankyrin repeat and SOCS box containing 1"/>
    <property type="match status" value="1"/>
</dbReference>
<dbReference type="SMART" id="SM00253">
    <property type="entry name" value="SOCS"/>
    <property type="match status" value="1"/>
</dbReference>
<keyword evidence="4" id="KW-0677">Repeat</keyword>
<dbReference type="PANTHER" id="PTHR24171:SF10">
    <property type="entry name" value="ANKYRIN REPEAT DOMAIN-CONTAINING PROTEIN 29-LIKE"/>
    <property type="match status" value="1"/>
</dbReference>
<keyword evidence="3" id="KW-0217">Developmental protein</keyword>
<evidence type="ECO:0000256" key="4">
    <source>
        <dbReference type="ARBA" id="ARBA00022737"/>
    </source>
</evidence>
<dbReference type="SUPFAM" id="SSF48403">
    <property type="entry name" value="Ankyrin repeat"/>
    <property type="match status" value="1"/>
</dbReference>
<dbReference type="SUPFAM" id="SSF158235">
    <property type="entry name" value="SOCS box-like"/>
    <property type="match status" value="1"/>
</dbReference>
<reference evidence="10" key="2">
    <citation type="submission" date="2025-08" db="UniProtKB">
        <authorList>
            <consortium name="Ensembl"/>
        </authorList>
    </citation>
    <scope>IDENTIFICATION</scope>
    <source>
        <strain evidence="10">broiler</strain>
    </source>
</reference>
<evidence type="ECO:0000256" key="5">
    <source>
        <dbReference type="ARBA" id="ARBA00022786"/>
    </source>
</evidence>
<comment type="similarity">
    <text evidence="2">Belongs to the ankyrin SOCS box (ASB) family.</text>
</comment>
<evidence type="ECO:0000256" key="1">
    <source>
        <dbReference type="ARBA" id="ARBA00004906"/>
    </source>
</evidence>
<dbReference type="FunFam" id="1.25.40.20:FF:000119">
    <property type="entry name" value="Ankyrin repeat and SOCS box containing 1"/>
    <property type="match status" value="1"/>
</dbReference>
<gene>
    <name evidence="10" type="primary">ASB1</name>
</gene>
<organism evidence="10 11">
    <name type="scientific">Gallus gallus</name>
    <name type="common">Chicken</name>
    <dbReference type="NCBI Taxonomy" id="9031"/>
    <lineage>
        <taxon>Eukaryota</taxon>
        <taxon>Metazoa</taxon>
        <taxon>Chordata</taxon>
        <taxon>Craniata</taxon>
        <taxon>Vertebrata</taxon>
        <taxon>Euteleostomi</taxon>
        <taxon>Archelosauria</taxon>
        <taxon>Archosauria</taxon>
        <taxon>Dinosauria</taxon>
        <taxon>Saurischia</taxon>
        <taxon>Theropoda</taxon>
        <taxon>Coelurosauria</taxon>
        <taxon>Aves</taxon>
        <taxon>Neognathae</taxon>
        <taxon>Galloanserae</taxon>
        <taxon>Galliformes</taxon>
        <taxon>Phasianidae</taxon>
        <taxon>Phasianinae</taxon>
        <taxon>Gallus</taxon>
    </lineage>
</organism>
<dbReference type="PROSITE" id="PS50225">
    <property type="entry name" value="SOCS"/>
    <property type="match status" value="1"/>
</dbReference>
<evidence type="ECO:0000256" key="7">
    <source>
        <dbReference type="ARBA" id="ARBA00072967"/>
    </source>
</evidence>
<sequence length="356" mass="39167">MSSCHPPAPPGPFWQGCAPSLHPPACTDAEGCHDPGRNLKEWLREQFCDHPLEHCEDTRLHDAAYVGDLPTLKSLLEEESFQSRINEKSVWCCGWLPCTPLRIAATAGHGPCVDFLLQKGAEIDLVDVKGQTALYVAVVNGHLECAKILLEAGADPNGSRHHRSTPVYHAARVGRADILQELIRYGADVDVNHHLASRVSSPSLRPLTTLVVCPLYISAAYHNLQCFRLLLQAGANPDFNCRGPINIQGFSRGSPVCVMDAVLRHGCEAAFIHLLIDFGANLNLVKVEALEFDSTGRVKVNPEALQVFKEARGRARSLLSLCRIAVRRILGKSRLDLIHILPVPDPIKQFLLHEHS</sequence>
<dbReference type="Ensembl" id="ENSGALT00010032476.1">
    <property type="protein sequence ID" value="ENSGALP00010019223.1"/>
    <property type="gene ID" value="ENSGALG00010013494.1"/>
</dbReference>
<dbReference type="SMART" id="SM00969">
    <property type="entry name" value="SOCS_box"/>
    <property type="match status" value="1"/>
</dbReference>
<dbReference type="Pfam" id="PF13606">
    <property type="entry name" value="Ank_3"/>
    <property type="match status" value="1"/>
</dbReference>
<feature type="repeat" description="ANK" evidence="8">
    <location>
        <begin position="129"/>
        <end position="161"/>
    </location>
</feature>
<keyword evidence="11" id="KW-1185">Reference proteome</keyword>
<feature type="repeat" description="ANK" evidence="8">
    <location>
        <begin position="162"/>
        <end position="194"/>
    </location>
</feature>
<dbReference type="GeneTree" id="ENSGT00940000153969"/>
<dbReference type="PROSITE" id="PS50088">
    <property type="entry name" value="ANK_REPEAT"/>
    <property type="match status" value="3"/>
</dbReference>
<reference evidence="10" key="1">
    <citation type="submission" date="2020-11" db="EMBL/GenBank/DDBJ databases">
        <title>Gallus gallus (Chicken) genome, bGalGal1, GRCg7b, maternal haplotype autosomes + Z &amp; W.</title>
        <authorList>
            <person name="Warren W."/>
            <person name="Formenti G."/>
            <person name="Fedrigo O."/>
            <person name="Haase B."/>
            <person name="Mountcastle J."/>
            <person name="Balacco J."/>
            <person name="Tracey A."/>
            <person name="Schneider V."/>
            <person name="Okimoto R."/>
            <person name="Cheng H."/>
            <person name="Hawken R."/>
            <person name="Howe K."/>
            <person name="Jarvis E.D."/>
        </authorList>
    </citation>
    <scope>NUCLEOTIDE SEQUENCE [LARGE SCALE GENOMIC DNA]</scope>
    <source>
        <strain evidence="10">Broiler</strain>
    </source>
</reference>
<reference evidence="10" key="3">
    <citation type="submission" date="2025-09" db="UniProtKB">
        <authorList>
            <consortium name="Ensembl"/>
        </authorList>
    </citation>
    <scope>IDENTIFICATION</scope>
    <source>
        <strain evidence="10">broiler</strain>
    </source>
</reference>
<dbReference type="AlphaFoldDB" id="A0A8V0YK86"/>
<name>A0A8V0YK86_CHICK</name>
<evidence type="ECO:0000256" key="3">
    <source>
        <dbReference type="ARBA" id="ARBA00022473"/>
    </source>
</evidence>
<dbReference type="PROSITE" id="PS50297">
    <property type="entry name" value="ANK_REP_REGION"/>
    <property type="match status" value="3"/>
</dbReference>
<evidence type="ECO:0000256" key="8">
    <source>
        <dbReference type="PROSITE-ProRule" id="PRU00023"/>
    </source>
</evidence>
<proteinExistence type="inferred from homology"/>
<dbReference type="InterPro" id="IPR036770">
    <property type="entry name" value="Ankyrin_rpt-contain_sf"/>
</dbReference>
<evidence type="ECO:0000256" key="2">
    <source>
        <dbReference type="ARBA" id="ARBA00005949"/>
    </source>
</evidence>
<dbReference type="GO" id="GO:0061630">
    <property type="term" value="F:ubiquitin protein ligase activity"/>
    <property type="evidence" value="ECO:0007669"/>
    <property type="project" value="Ensembl"/>
</dbReference>
<keyword evidence="6 8" id="KW-0040">ANK repeat</keyword>
<dbReference type="GO" id="GO:0016567">
    <property type="term" value="P:protein ubiquitination"/>
    <property type="evidence" value="ECO:0007669"/>
    <property type="project" value="Ensembl"/>
</dbReference>
<dbReference type="FunCoup" id="A0A8V0YK86">
    <property type="interactions" value="653"/>
</dbReference>
<comment type="pathway">
    <text evidence="1">Protein modification; protein ubiquitination.</text>
</comment>
<dbReference type="Pfam" id="PF12796">
    <property type="entry name" value="Ank_2"/>
    <property type="match status" value="1"/>
</dbReference>
<keyword evidence="5" id="KW-0833">Ubl conjugation pathway</keyword>
<feature type="repeat" description="ANK" evidence="8">
    <location>
        <begin position="99"/>
        <end position="128"/>
    </location>
</feature>
<evidence type="ECO:0000256" key="6">
    <source>
        <dbReference type="ARBA" id="ARBA00023043"/>
    </source>
</evidence>
<dbReference type="GO" id="GO:0030539">
    <property type="term" value="P:male genitalia development"/>
    <property type="evidence" value="ECO:0007669"/>
    <property type="project" value="Ensembl"/>
</dbReference>
<feature type="domain" description="SOCS box" evidence="9">
    <location>
        <begin position="312"/>
        <end position="356"/>
    </location>
</feature>